<organism evidence="1 2">
    <name type="scientific">Cyprinus carpio</name>
    <name type="common">Common carp</name>
    <dbReference type="NCBI Taxonomy" id="7962"/>
    <lineage>
        <taxon>Eukaryota</taxon>
        <taxon>Metazoa</taxon>
        <taxon>Chordata</taxon>
        <taxon>Craniata</taxon>
        <taxon>Vertebrata</taxon>
        <taxon>Euteleostomi</taxon>
        <taxon>Actinopterygii</taxon>
        <taxon>Neopterygii</taxon>
        <taxon>Teleostei</taxon>
        <taxon>Ostariophysi</taxon>
        <taxon>Cypriniformes</taxon>
        <taxon>Cyprinidae</taxon>
        <taxon>Cyprininae</taxon>
        <taxon>Cyprinus</taxon>
    </lineage>
</organism>
<accession>A0A8C1LG47</accession>
<evidence type="ECO:0000313" key="1">
    <source>
        <dbReference type="Ensembl" id="ENSCCRP00010061847.1"/>
    </source>
</evidence>
<proteinExistence type="predicted"/>
<reference evidence="1" key="2">
    <citation type="submission" date="2025-09" db="UniProtKB">
        <authorList>
            <consortium name="Ensembl"/>
        </authorList>
    </citation>
    <scope>IDENTIFICATION</scope>
</reference>
<dbReference type="AlphaFoldDB" id="A0A8C1LG47"/>
<dbReference type="InterPro" id="IPR036397">
    <property type="entry name" value="RNaseH_sf"/>
</dbReference>
<reference evidence="1" key="1">
    <citation type="submission" date="2025-08" db="UniProtKB">
        <authorList>
            <consortium name="Ensembl"/>
        </authorList>
    </citation>
    <scope>IDENTIFICATION</scope>
</reference>
<sequence length="68" mass="7834">MALVAFPDERYNKPKLTTTFSDGILDWPGNSPDLYPIENLWSVFKRRVGKQKPTNCDQFPRTNKECGT</sequence>
<protein>
    <recommendedName>
        <fullName evidence="3">Tc1-like transposase DDE domain-containing protein</fullName>
    </recommendedName>
</protein>
<dbReference type="Proteomes" id="UP000694427">
    <property type="component" value="Unplaced"/>
</dbReference>
<dbReference type="Gene3D" id="3.30.420.10">
    <property type="entry name" value="Ribonuclease H-like superfamily/Ribonuclease H"/>
    <property type="match status" value="1"/>
</dbReference>
<dbReference type="GO" id="GO:0003676">
    <property type="term" value="F:nucleic acid binding"/>
    <property type="evidence" value="ECO:0007669"/>
    <property type="project" value="InterPro"/>
</dbReference>
<dbReference type="Ensembl" id="ENSCCRT00010067880.1">
    <property type="protein sequence ID" value="ENSCCRP00010061847.1"/>
    <property type="gene ID" value="ENSCCRG00010026316.1"/>
</dbReference>
<evidence type="ECO:0008006" key="3">
    <source>
        <dbReference type="Google" id="ProtNLM"/>
    </source>
</evidence>
<keyword evidence="2" id="KW-1185">Reference proteome</keyword>
<name>A0A8C1LG47_CYPCA</name>
<evidence type="ECO:0000313" key="2">
    <source>
        <dbReference type="Proteomes" id="UP000694427"/>
    </source>
</evidence>